<proteinExistence type="predicted"/>
<dbReference type="InterPro" id="IPR010657">
    <property type="entry name" value="ImpA_N"/>
</dbReference>
<dbReference type="AlphaFoldDB" id="A0A3B0Y1Z7"/>
<dbReference type="InterPro" id="IPR017739">
    <property type="entry name" value="T6SS-assoc_VCA0119"/>
</dbReference>
<keyword evidence="1" id="KW-0175">Coiled coil</keyword>
<evidence type="ECO:0000313" key="3">
    <source>
        <dbReference type="EMBL" id="VAW74705.1"/>
    </source>
</evidence>
<reference evidence="3" key="1">
    <citation type="submission" date="2018-06" db="EMBL/GenBank/DDBJ databases">
        <authorList>
            <person name="Zhirakovskaya E."/>
        </authorList>
    </citation>
    <scope>NUCLEOTIDE SEQUENCE</scope>
</reference>
<protein>
    <recommendedName>
        <fullName evidence="2">ImpA N-terminal domain-containing protein</fullName>
    </recommendedName>
</protein>
<feature type="coiled-coil region" evidence="1">
    <location>
        <begin position="200"/>
        <end position="244"/>
    </location>
</feature>
<name>A0A3B0Y1Z7_9ZZZZ</name>
<accession>A0A3B0Y1Z7</accession>
<gene>
    <name evidence="3" type="ORF">MNBD_GAMMA12-3061</name>
</gene>
<dbReference type="PANTHER" id="PTHR37024:SF5">
    <property type="entry name" value="IMPA N-TERMINAL DOMAIN-CONTAINING PROTEIN"/>
    <property type="match status" value="1"/>
</dbReference>
<dbReference type="PANTHER" id="PTHR37024">
    <property type="entry name" value="TYPE VI SECRETION SYSTEM DUF2094 AND IMPA-RELATED DOMAIN PROTEIN"/>
    <property type="match status" value="1"/>
</dbReference>
<feature type="domain" description="ImpA N-terminal" evidence="2">
    <location>
        <begin position="54"/>
        <end position="148"/>
    </location>
</feature>
<sequence>MSTTSTELDASIAGQGDAILTTDVSGESSQATGRVFSSPWVSELCMPIEGEPASDPRYGDNYVDIKTEIDKLSGSDYPRIFKLSKKILQEEAKDLRVAGYLLLSSTHKFGLEGLINGLEIYKDLLERYWDNCFPKADIARASAISWLNNNKISFFLQRDQDDLSQETLDSLKELLGSFNALIDQRVGDQAQSFTVLNQWIETAQLRVNEYSQQQEQERVRIEQLEQERLAHEKQLALLEELQTDEKERGEQVCDMVQRLYAVEAHKDIAIEELCSHLHNNNQMVQAVMHARAQKWSFVKISPEMAAEVTDITFPEGLEFENILTLDDPAERLKACEELFVLPGAEFCFKLQMIATQSAKDMYDKVLLKTLKQQVGDLLDKFPELMDKAYADGTAFADEECKDWLQDIVSSRSEISPLAAIANQSGKAEELDLALQEAKEIVVNEDLNAGIKYISNLAVTGELGRVKQKLNMALLCSEQGRSDLALPVLDELFASATRNKLHIWQPELAMVLWQALYSVLLAEKEKSNDFFKEKIEHKLKEISEMMCTADLSMASQLLNQ</sequence>
<evidence type="ECO:0000259" key="2">
    <source>
        <dbReference type="Pfam" id="PF06812"/>
    </source>
</evidence>
<dbReference type="Pfam" id="PF06812">
    <property type="entry name" value="ImpA_N"/>
    <property type="match status" value="1"/>
</dbReference>
<dbReference type="Pfam" id="PF16989">
    <property type="entry name" value="T6SS_VasJ"/>
    <property type="match status" value="1"/>
</dbReference>
<organism evidence="3">
    <name type="scientific">hydrothermal vent metagenome</name>
    <dbReference type="NCBI Taxonomy" id="652676"/>
    <lineage>
        <taxon>unclassified sequences</taxon>
        <taxon>metagenomes</taxon>
        <taxon>ecological metagenomes</taxon>
    </lineage>
</organism>
<evidence type="ECO:0000256" key="1">
    <source>
        <dbReference type="SAM" id="Coils"/>
    </source>
</evidence>
<dbReference type="EMBL" id="UOFL01000062">
    <property type="protein sequence ID" value="VAW74705.1"/>
    <property type="molecule type" value="Genomic_DNA"/>
</dbReference>